<evidence type="ECO:0000313" key="1">
    <source>
        <dbReference type="EMBL" id="MDR7331728.1"/>
    </source>
</evidence>
<keyword evidence="2" id="KW-1185">Reference proteome</keyword>
<evidence type="ECO:0000313" key="2">
    <source>
        <dbReference type="Proteomes" id="UP001180825"/>
    </source>
</evidence>
<protein>
    <submittedName>
        <fullName evidence="1">Uncharacterized protein</fullName>
    </submittedName>
</protein>
<dbReference type="EMBL" id="JAVDXV010000001">
    <property type="protein sequence ID" value="MDR7331728.1"/>
    <property type="molecule type" value="Genomic_DNA"/>
</dbReference>
<comment type="caution">
    <text evidence="1">The sequence shown here is derived from an EMBL/GenBank/DDBJ whole genome shotgun (WGS) entry which is preliminary data.</text>
</comment>
<gene>
    <name evidence="1" type="ORF">J2X21_000840</name>
</gene>
<dbReference type="Proteomes" id="UP001180825">
    <property type="component" value="Unassembled WGS sequence"/>
</dbReference>
<sequence length="132" mass="14729">MKQTEPVTDAQAAEAIESLDDCARMTIGVDASGPREVLYRYIEQHRAQAAELERLRAQNQQVAWQIVSNEQSGAVQWAKGLTTSLDDEMHVERIPACWIDGDDLDQLAQYGMGGVLGWADDGNDPRRVPVYR</sequence>
<organism evidence="1 2">
    <name type="scientific">Roseateles asaccharophilus</name>
    <dbReference type="NCBI Taxonomy" id="582607"/>
    <lineage>
        <taxon>Bacteria</taxon>
        <taxon>Pseudomonadati</taxon>
        <taxon>Pseudomonadota</taxon>
        <taxon>Betaproteobacteria</taxon>
        <taxon>Burkholderiales</taxon>
        <taxon>Sphaerotilaceae</taxon>
        <taxon>Roseateles</taxon>
    </lineage>
</organism>
<proteinExistence type="predicted"/>
<name>A0ABU2A6S1_9BURK</name>
<reference evidence="1 2" key="1">
    <citation type="submission" date="2023-07" db="EMBL/GenBank/DDBJ databases">
        <title>Sorghum-associated microbial communities from plants grown in Nebraska, USA.</title>
        <authorList>
            <person name="Schachtman D."/>
        </authorList>
    </citation>
    <scope>NUCLEOTIDE SEQUENCE [LARGE SCALE GENOMIC DNA]</scope>
    <source>
        <strain evidence="1 2">BE316</strain>
    </source>
</reference>
<dbReference type="RefSeq" id="WP_310325240.1">
    <property type="nucleotide sequence ID" value="NZ_JAVDXV010000001.1"/>
</dbReference>
<accession>A0ABU2A6S1</accession>